<reference evidence="14" key="1">
    <citation type="journal article" date="2014" name="Nat. Genet.">
        <title>A reference genome for common bean and genome-wide analysis of dual domestications.</title>
        <authorList>
            <person name="Schmutz J."/>
            <person name="McClean P.E."/>
            <person name="Mamidi S."/>
            <person name="Wu G.A."/>
            <person name="Cannon S.B."/>
            <person name="Grimwood J."/>
            <person name="Jenkins J."/>
            <person name="Shu S."/>
            <person name="Song Q."/>
            <person name="Chavarro C."/>
            <person name="Torres-Torres M."/>
            <person name="Geffroy V."/>
            <person name="Moghaddam S.M."/>
            <person name="Gao D."/>
            <person name="Abernathy B."/>
            <person name="Barry K."/>
            <person name="Blair M."/>
            <person name="Brick M.A."/>
            <person name="Chovatia M."/>
            <person name="Gepts P."/>
            <person name="Goodstein D.M."/>
            <person name="Gonzales M."/>
            <person name="Hellsten U."/>
            <person name="Hyten D.L."/>
            <person name="Jia G."/>
            <person name="Kelly J.D."/>
            <person name="Kudrna D."/>
            <person name="Lee R."/>
            <person name="Richard M.M."/>
            <person name="Miklas P.N."/>
            <person name="Osorno J.M."/>
            <person name="Rodrigues J."/>
            <person name="Thareau V."/>
            <person name="Urrea C.A."/>
            <person name="Wang M."/>
            <person name="Yu Y."/>
            <person name="Zhang M."/>
            <person name="Wing R.A."/>
            <person name="Cregan P.B."/>
            <person name="Rokhsar D.S."/>
            <person name="Jackson S.A."/>
        </authorList>
    </citation>
    <scope>NUCLEOTIDE SEQUENCE [LARGE SCALE GENOMIC DNA]</scope>
    <source>
        <strain evidence="14">cv. G19833</strain>
    </source>
</reference>
<keyword evidence="5" id="KW-0378">Hydrolase</keyword>
<keyword evidence="3" id="KW-0645">Protease</keyword>
<evidence type="ECO:0000259" key="11">
    <source>
        <dbReference type="SMART" id="SM00645"/>
    </source>
</evidence>
<gene>
    <name evidence="13" type="ORF">PHAVU_003G207200g</name>
</gene>
<sequence>MEFYHVTPHAMQRIMLLESITDCTSNLFEFVHVELHYFHKRSPSPWSLFFTSSICIDNIEQSNMEMKNIFWGVLLFAFVLGMVESFDFNEKELESEEGLWDLYERWRSHHTVSRSFDEKQKRFNVFRANVMNIHNTNKMDKPYKLKLNRFADMTNHEFRSIYANSKVSHHRMFRGMPRGNGSFMYENVDRVPPSVDWRKKGAVTDVKDQGKCGSCWAFSTVVAVEGLNQIKTHKLVSLSEQELVDCDTKENEGCQGGLMESAFDFIKQHGITTETNYPYEARDGTCDASKVKKPAVSIDGYDTVPVNNEAALLKAVAHQPVSVAIDAGGFGFQFYSEGVFTGLCGTGLNHGVAIVGYGTTQDGTKYWTVKNSWGSEWGEKGYIRMQRSVFDHKGLCGIAMEASYPIKKSSKSMEESSFLKDEL</sequence>
<feature type="domain" description="Cathepsin propeptide inhibitor" evidence="12">
    <location>
        <begin position="103"/>
        <end position="158"/>
    </location>
</feature>
<dbReference type="PROSITE" id="PS00640">
    <property type="entry name" value="THIOL_PROTEASE_ASN"/>
    <property type="match status" value="1"/>
</dbReference>
<dbReference type="PROSITE" id="PS00639">
    <property type="entry name" value="THIOL_PROTEASE_HIS"/>
    <property type="match status" value="1"/>
</dbReference>
<evidence type="ECO:0000256" key="8">
    <source>
        <dbReference type="ARBA" id="ARBA00023180"/>
    </source>
</evidence>
<dbReference type="InterPro" id="IPR039417">
    <property type="entry name" value="Peptidase_C1A_papain-like"/>
</dbReference>
<evidence type="ECO:0000259" key="12">
    <source>
        <dbReference type="SMART" id="SM00848"/>
    </source>
</evidence>
<dbReference type="GO" id="GO:0008234">
    <property type="term" value="F:cysteine-type peptidase activity"/>
    <property type="evidence" value="ECO:0007669"/>
    <property type="project" value="UniProtKB-KW"/>
</dbReference>
<evidence type="ECO:0000256" key="7">
    <source>
        <dbReference type="ARBA" id="ARBA00023157"/>
    </source>
</evidence>
<dbReference type="InterPro" id="IPR013128">
    <property type="entry name" value="Peptidase_C1A"/>
</dbReference>
<accession>V7CBG4</accession>
<dbReference type="EMBL" id="CM002290">
    <property type="protein sequence ID" value="ESW27499.1"/>
    <property type="molecule type" value="Genomic_DNA"/>
</dbReference>
<keyword evidence="7" id="KW-1015">Disulfide bond</keyword>
<evidence type="ECO:0000313" key="13">
    <source>
        <dbReference type="EMBL" id="ESW27499.1"/>
    </source>
</evidence>
<dbReference type="GO" id="GO:0006508">
    <property type="term" value="P:proteolysis"/>
    <property type="evidence" value="ECO:0007669"/>
    <property type="project" value="UniProtKB-KW"/>
</dbReference>
<comment type="subcellular location">
    <subcellularLocation>
        <location evidence="1">Endoplasmic reticulum lumen</location>
    </subcellularLocation>
</comment>
<evidence type="ECO:0000256" key="2">
    <source>
        <dbReference type="ARBA" id="ARBA00008455"/>
    </source>
</evidence>
<dbReference type="InterPro" id="IPR000169">
    <property type="entry name" value="Pept_cys_AS"/>
</dbReference>
<evidence type="ECO:0000256" key="3">
    <source>
        <dbReference type="ARBA" id="ARBA00022670"/>
    </source>
</evidence>
<dbReference type="AlphaFoldDB" id="V7CBG4"/>
<dbReference type="CDD" id="cd02248">
    <property type="entry name" value="Peptidase_C1A"/>
    <property type="match status" value="1"/>
</dbReference>
<dbReference type="Proteomes" id="UP000000226">
    <property type="component" value="Chromosome 3"/>
</dbReference>
<comment type="similarity">
    <text evidence="2">Belongs to the peptidase C1 family.</text>
</comment>
<dbReference type="SMART" id="SM00645">
    <property type="entry name" value="Pept_C1"/>
    <property type="match status" value="1"/>
</dbReference>
<evidence type="ECO:0000256" key="6">
    <source>
        <dbReference type="ARBA" id="ARBA00022807"/>
    </source>
</evidence>
<keyword evidence="4" id="KW-0732">Signal</keyword>
<dbReference type="Pfam" id="PF00112">
    <property type="entry name" value="Peptidase_C1"/>
    <property type="match status" value="1"/>
</dbReference>
<dbReference type="PANTHER" id="PTHR12411">
    <property type="entry name" value="CYSTEINE PROTEASE FAMILY C1-RELATED"/>
    <property type="match status" value="1"/>
</dbReference>
<dbReference type="GO" id="GO:0005788">
    <property type="term" value="C:endoplasmic reticulum lumen"/>
    <property type="evidence" value="ECO:0007669"/>
    <property type="project" value="UniProtKB-SubCell"/>
</dbReference>
<dbReference type="InterPro" id="IPR025660">
    <property type="entry name" value="Pept_his_AS"/>
</dbReference>
<feature type="domain" description="Peptidase C1A papain C-terminal" evidence="11">
    <location>
        <begin position="191"/>
        <end position="406"/>
    </location>
</feature>
<dbReference type="InterPro" id="IPR013201">
    <property type="entry name" value="Prot_inhib_I29"/>
</dbReference>
<dbReference type="SUPFAM" id="SSF54001">
    <property type="entry name" value="Cysteine proteinases"/>
    <property type="match status" value="1"/>
</dbReference>
<dbReference type="OMA" id="HEFTSHY"/>
<evidence type="ECO:0000313" key="14">
    <source>
        <dbReference type="Proteomes" id="UP000000226"/>
    </source>
</evidence>
<dbReference type="Pfam" id="PF08246">
    <property type="entry name" value="Inhibitor_I29"/>
    <property type="match status" value="1"/>
</dbReference>
<dbReference type="Gene3D" id="3.90.70.10">
    <property type="entry name" value="Cysteine proteinases"/>
    <property type="match status" value="1"/>
</dbReference>
<keyword evidence="14" id="KW-1185">Reference proteome</keyword>
<protein>
    <recommendedName>
        <fullName evidence="9">Vignain</fullName>
    </recommendedName>
    <alternativeName>
        <fullName evidence="10">Bean endopeptidase</fullName>
    </alternativeName>
</protein>
<dbReference type="eggNOG" id="KOG1543">
    <property type="taxonomic scope" value="Eukaryota"/>
</dbReference>
<dbReference type="InterPro" id="IPR000668">
    <property type="entry name" value="Peptidase_C1A_C"/>
</dbReference>
<evidence type="ECO:0000256" key="5">
    <source>
        <dbReference type="ARBA" id="ARBA00022801"/>
    </source>
</evidence>
<dbReference type="InterPro" id="IPR038765">
    <property type="entry name" value="Papain-like_cys_pep_sf"/>
</dbReference>
<keyword evidence="6" id="KW-0788">Thiol protease</keyword>
<dbReference type="InterPro" id="IPR025661">
    <property type="entry name" value="Pept_asp_AS"/>
</dbReference>
<keyword evidence="8" id="KW-0325">Glycoprotein</keyword>
<organism evidence="13 14">
    <name type="scientific">Phaseolus vulgaris</name>
    <name type="common">Kidney bean</name>
    <name type="synonym">French bean</name>
    <dbReference type="NCBI Taxonomy" id="3885"/>
    <lineage>
        <taxon>Eukaryota</taxon>
        <taxon>Viridiplantae</taxon>
        <taxon>Streptophyta</taxon>
        <taxon>Embryophyta</taxon>
        <taxon>Tracheophyta</taxon>
        <taxon>Spermatophyta</taxon>
        <taxon>Magnoliopsida</taxon>
        <taxon>eudicotyledons</taxon>
        <taxon>Gunneridae</taxon>
        <taxon>Pentapetalae</taxon>
        <taxon>rosids</taxon>
        <taxon>fabids</taxon>
        <taxon>Fabales</taxon>
        <taxon>Fabaceae</taxon>
        <taxon>Papilionoideae</taxon>
        <taxon>50 kb inversion clade</taxon>
        <taxon>NPAAA clade</taxon>
        <taxon>indigoferoid/millettioid clade</taxon>
        <taxon>Phaseoleae</taxon>
        <taxon>Phaseolus</taxon>
    </lineage>
</organism>
<evidence type="ECO:0000256" key="4">
    <source>
        <dbReference type="ARBA" id="ARBA00022729"/>
    </source>
</evidence>
<dbReference type="PROSITE" id="PS00139">
    <property type="entry name" value="THIOL_PROTEASE_CYS"/>
    <property type="match status" value="1"/>
</dbReference>
<dbReference type="FunFam" id="3.90.70.10:FF:000023">
    <property type="entry name" value="Senescence-specific cysteine protease SAG39"/>
    <property type="match status" value="1"/>
</dbReference>
<dbReference type="Gramene" id="ESW27499">
    <property type="protein sequence ID" value="ESW27499"/>
    <property type="gene ID" value="PHAVU_003G207200g"/>
</dbReference>
<proteinExistence type="inferred from homology"/>
<dbReference type="MEROPS" id="C01.010"/>
<dbReference type="PRINTS" id="PR00705">
    <property type="entry name" value="PAPAIN"/>
</dbReference>
<dbReference type="OrthoDB" id="10253408at2759"/>
<dbReference type="SMART" id="SM00848">
    <property type="entry name" value="Inhibitor_I29"/>
    <property type="match status" value="1"/>
</dbReference>
<evidence type="ECO:0000256" key="10">
    <source>
        <dbReference type="ARBA" id="ARBA00080531"/>
    </source>
</evidence>
<evidence type="ECO:0000256" key="1">
    <source>
        <dbReference type="ARBA" id="ARBA00004319"/>
    </source>
</evidence>
<name>V7CBG4_PHAVU</name>
<dbReference type="STRING" id="3885.V7CBG4"/>
<evidence type="ECO:0000256" key="9">
    <source>
        <dbReference type="ARBA" id="ARBA00069575"/>
    </source>
</evidence>